<dbReference type="AlphaFoldDB" id="D7V0W4"/>
<comment type="pathway">
    <text evidence="3">Carbohydrate degradation; pentose phosphate pathway; D-ribose 5-phosphate from D-ribulose 5-phosphate (non-oxidative stage): step 1/1.</text>
</comment>
<dbReference type="SUPFAM" id="SSF75445">
    <property type="entry name" value="D-ribose-5-phosphate isomerase (RpiA), lid domain"/>
    <property type="match status" value="1"/>
</dbReference>
<comment type="function">
    <text evidence="3">Catalyzes the reversible conversion of ribose-5-phosphate to ribulose 5-phosphate.</text>
</comment>
<dbReference type="GO" id="GO:0009052">
    <property type="term" value="P:pentose-phosphate shunt, non-oxidative branch"/>
    <property type="evidence" value="ECO:0007669"/>
    <property type="project" value="UniProtKB-UniRule"/>
</dbReference>
<dbReference type="NCBIfam" id="NF001924">
    <property type="entry name" value="PRK00702.1"/>
    <property type="match status" value="1"/>
</dbReference>
<dbReference type="GO" id="GO:0004751">
    <property type="term" value="F:ribose-5-phosphate isomerase activity"/>
    <property type="evidence" value="ECO:0007669"/>
    <property type="project" value="UniProtKB-UniRule"/>
</dbReference>
<evidence type="ECO:0000256" key="2">
    <source>
        <dbReference type="ARBA" id="ARBA00023235"/>
    </source>
</evidence>
<proteinExistence type="inferred from homology"/>
<comment type="catalytic activity">
    <reaction evidence="1 3">
        <text>aldehydo-D-ribose 5-phosphate = D-ribulose 5-phosphate</text>
        <dbReference type="Rhea" id="RHEA:14657"/>
        <dbReference type="ChEBI" id="CHEBI:58121"/>
        <dbReference type="ChEBI" id="CHEBI:58273"/>
        <dbReference type="EC" id="5.3.1.6"/>
    </reaction>
</comment>
<dbReference type="InterPro" id="IPR037171">
    <property type="entry name" value="NagB/RpiA_transferase-like"/>
</dbReference>
<dbReference type="PANTHER" id="PTHR43748:SF3">
    <property type="entry name" value="RIBOSE-5-PHOSPHATE ISOMERASE 3, CHLOROPLASTIC-RELATED"/>
    <property type="match status" value="1"/>
</dbReference>
<dbReference type="Pfam" id="PF06026">
    <property type="entry name" value="Rib_5-P_isom_A"/>
    <property type="match status" value="1"/>
</dbReference>
<comment type="subunit">
    <text evidence="3">Homodimer.</text>
</comment>
<protein>
    <recommendedName>
        <fullName evidence="3">Ribose-5-phosphate isomerase A</fullName>
        <ecNumber evidence="3">5.3.1.6</ecNumber>
    </recommendedName>
    <alternativeName>
        <fullName evidence="3">Phosphoriboisomerase A</fullName>
        <shortName evidence="3">PRI</shortName>
    </alternativeName>
</protein>
<dbReference type="UniPathway" id="UPA00115">
    <property type="reaction ID" value="UER00412"/>
</dbReference>
<keyword evidence="5" id="KW-1185">Reference proteome</keyword>
<feature type="binding site" evidence="3">
    <location>
        <begin position="98"/>
        <end position="101"/>
    </location>
    <ligand>
        <name>substrate</name>
    </ligand>
</feature>
<dbReference type="HOGENOM" id="CLU_056590_1_0_9"/>
<dbReference type="EMBL" id="ACCR02000005">
    <property type="protein sequence ID" value="EFI83196.1"/>
    <property type="molecule type" value="Genomic_DNA"/>
</dbReference>
<accession>D7V0W4</accession>
<dbReference type="eggNOG" id="COG0120">
    <property type="taxonomic scope" value="Bacteria"/>
</dbReference>
<name>D7V0W4_LISGR</name>
<comment type="similarity">
    <text evidence="3">Belongs to the ribose 5-phosphate isomerase family.</text>
</comment>
<evidence type="ECO:0000313" key="5">
    <source>
        <dbReference type="Proteomes" id="UP000010119"/>
    </source>
</evidence>
<dbReference type="HAMAP" id="MF_00170">
    <property type="entry name" value="Rib_5P_isom_A"/>
    <property type="match status" value="1"/>
</dbReference>
<gene>
    <name evidence="3 4" type="primary">rpiA</name>
    <name evidence="4" type="ORF">HMPREF0556_11881</name>
</gene>
<feature type="active site" description="Proton acceptor" evidence="3">
    <location>
        <position position="107"/>
    </location>
</feature>
<dbReference type="EC" id="5.3.1.6" evidence="3"/>
<evidence type="ECO:0000313" key="4">
    <source>
        <dbReference type="EMBL" id="EFI83196.1"/>
    </source>
</evidence>
<evidence type="ECO:0000256" key="1">
    <source>
        <dbReference type="ARBA" id="ARBA00001713"/>
    </source>
</evidence>
<dbReference type="FunFam" id="3.40.50.1360:FF:000001">
    <property type="entry name" value="Ribose-5-phosphate isomerase A"/>
    <property type="match status" value="1"/>
</dbReference>
<dbReference type="PANTHER" id="PTHR43748">
    <property type="entry name" value="RIBOSE-5-PHOSPHATE ISOMERASE 3, CHLOROPLASTIC-RELATED"/>
    <property type="match status" value="1"/>
</dbReference>
<dbReference type="NCBIfam" id="TIGR00021">
    <property type="entry name" value="rpiA"/>
    <property type="match status" value="1"/>
</dbReference>
<dbReference type="CDD" id="cd01398">
    <property type="entry name" value="RPI_A"/>
    <property type="match status" value="1"/>
</dbReference>
<dbReference type="Gene3D" id="3.30.70.260">
    <property type="match status" value="1"/>
</dbReference>
<dbReference type="InterPro" id="IPR050262">
    <property type="entry name" value="Ribose-5P_isomerase"/>
</dbReference>
<dbReference type="Gene3D" id="3.40.50.1360">
    <property type="match status" value="1"/>
</dbReference>
<feature type="binding site" evidence="3">
    <location>
        <begin position="30"/>
        <end position="33"/>
    </location>
    <ligand>
        <name>substrate</name>
    </ligand>
</feature>
<keyword evidence="2 3" id="KW-0413">Isomerase</keyword>
<feature type="binding site" evidence="3">
    <location>
        <begin position="85"/>
        <end position="88"/>
    </location>
    <ligand>
        <name>substrate</name>
    </ligand>
</feature>
<dbReference type="InterPro" id="IPR004788">
    <property type="entry name" value="Ribose5P_isomerase_type_A"/>
</dbReference>
<dbReference type="Proteomes" id="UP000010119">
    <property type="component" value="Unassembled WGS sequence"/>
</dbReference>
<evidence type="ECO:0000256" key="3">
    <source>
        <dbReference type="HAMAP-Rule" id="MF_00170"/>
    </source>
</evidence>
<reference evidence="4" key="1">
    <citation type="submission" date="2010-06" db="EMBL/GenBank/DDBJ databases">
        <authorList>
            <person name="Muzny D."/>
            <person name="Qin X."/>
            <person name="Buhay C."/>
            <person name="Dugan-Rocha S."/>
            <person name="Ding Y."/>
            <person name="Chen G."/>
            <person name="Hawes A."/>
            <person name="Holder M."/>
            <person name="Jhangiani S."/>
            <person name="Johnson A."/>
            <person name="Khan Z."/>
            <person name="Li Z."/>
            <person name="Liu W."/>
            <person name="Liu X."/>
            <person name="Perez L."/>
            <person name="Shen H."/>
            <person name="Wang Q."/>
            <person name="Watt J."/>
            <person name="Xi L."/>
            <person name="Xin Y."/>
            <person name="Zhou J."/>
            <person name="Deng J."/>
            <person name="Jiang H."/>
            <person name="Liu Y."/>
            <person name="Qu J."/>
            <person name="Song X.-Z."/>
            <person name="Zhang L."/>
            <person name="Villasana D."/>
            <person name="Johnson A."/>
            <person name="Liu J."/>
            <person name="Liyanage D."/>
            <person name="Lorensuhewa L."/>
            <person name="Robinson T."/>
            <person name="Song A."/>
            <person name="Song B.-B."/>
            <person name="Dinh H."/>
            <person name="Thornton R."/>
            <person name="Coyle M."/>
            <person name="Francisco L."/>
            <person name="Jackson L."/>
            <person name="Javaid M."/>
            <person name="Korchina V."/>
            <person name="Kovar C."/>
            <person name="Mata R."/>
            <person name="Mathew T."/>
            <person name="Ngo R."/>
            <person name="Nguyen L."/>
            <person name="Nguyen N."/>
            <person name="Okwuonu G."/>
            <person name="Ongeri F."/>
            <person name="Pham C."/>
            <person name="Simmons D."/>
            <person name="Wilczek-Boney K."/>
            <person name="Hale W."/>
            <person name="Jakkamsetti A."/>
            <person name="Pham P."/>
            <person name="Ruth R."/>
            <person name="San Lucas F."/>
            <person name="Warren J."/>
            <person name="Zhang J."/>
            <person name="Zhao Z."/>
            <person name="Zhou C."/>
            <person name="Zhu D."/>
            <person name="Lee S."/>
            <person name="Bess C."/>
            <person name="Blankenburg K."/>
            <person name="Forbes L."/>
            <person name="Fu Q."/>
            <person name="Gubbala S."/>
            <person name="Hirani K."/>
            <person name="Jayaseelan J.C."/>
            <person name="Lara F."/>
            <person name="Munidasa M."/>
            <person name="Palculict T."/>
            <person name="Patil S."/>
            <person name="Pu L.-L."/>
            <person name="Saada N."/>
            <person name="Tang L."/>
            <person name="Weissenberger G."/>
            <person name="Zhu Y."/>
            <person name="Hemphill L."/>
            <person name="Shang Y."/>
            <person name="Youmans B."/>
            <person name="Ayvaz T."/>
            <person name="Ross M."/>
            <person name="Santibanez J."/>
            <person name="Aqrawi P."/>
            <person name="Gross S."/>
            <person name="Joshi V."/>
            <person name="Fowler G."/>
            <person name="Nazareth L."/>
            <person name="Reid J."/>
            <person name="Worley K."/>
            <person name="Petrosino J."/>
            <person name="Highlander S."/>
            <person name="Gibbs R."/>
        </authorList>
    </citation>
    <scope>NUCLEOTIDE SEQUENCE [LARGE SCALE GENOMIC DNA]</scope>
    <source>
        <strain evidence="4">DSM 20601</strain>
    </source>
</reference>
<dbReference type="InterPro" id="IPR020672">
    <property type="entry name" value="Ribose5P_isomerase_typA_subgr"/>
</dbReference>
<dbReference type="SUPFAM" id="SSF100950">
    <property type="entry name" value="NagB/RpiA/CoA transferase-like"/>
    <property type="match status" value="1"/>
</dbReference>
<feature type="binding site" evidence="3">
    <location>
        <position position="125"/>
    </location>
    <ligand>
        <name>substrate</name>
    </ligand>
</feature>
<sequence>MEALGMNAKQLAGEKAAEWVEDGMTIGLGTGSTVYYTIEKIGEMVKNGLQIVGVPTSERTRIQAEGLGIPLTSLNEVEKIDLTIDGSDEVDASFRGIKGGGGALLREKMVADISDTNIWVVSSNKRVDVLGKFPLPIEVIPFGYKQVANKLQKRSADARLRKTEDGDIYVTDNGNYILDVYDQAFTDPAEWQDWLQKVPGIVEQGFFLGIVDIVIAASESGEIELFESEKS</sequence>
<dbReference type="STRING" id="525367.HMPREF0556_11881"/>
<comment type="caution">
    <text evidence="4">The sequence shown here is derived from an EMBL/GenBank/DDBJ whole genome shotgun (WGS) entry which is preliminary data.</text>
</comment>
<organism evidence="4 5">
    <name type="scientific">Listeria grayi DSM 20601</name>
    <dbReference type="NCBI Taxonomy" id="525367"/>
    <lineage>
        <taxon>Bacteria</taxon>
        <taxon>Bacillati</taxon>
        <taxon>Bacillota</taxon>
        <taxon>Bacilli</taxon>
        <taxon>Bacillales</taxon>
        <taxon>Listeriaceae</taxon>
        <taxon>Listeria</taxon>
    </lineage>
</organism>